<comment type="caution">
    <text evidence="1">The sequence shown here is derived from an EMBL/GenBank/DDBJ whole genome shotgun (WGS) entry which is preliminary data.</text>
</comment>
<dbReference type="InParanoid" id="A0A200PTJ9"/>
<accession>A0A200PTJ9</accession>
<evidence type="ECO:0000313" key="2">
    <source>
        <dbReference type="Proteomes" id="UP000195402"/>
    </source>
</evidence>
<reference evidence="1 2" key="1">
    <citation type="journal article" date="2017" name="Mol. Plant">
        <title>The Genome of Medicinal Plant Macleaya cordata Provides New Insights into Benzylisoquinoline Alkaloids Metabolism.</title>
        <authorList>
            <person name="Liu X."/>
            <person name="Liu Y."/>
            <person name="Huang P."/>
            <person name="Ma Y."/>
            <person name="Qing Z."/>
            <person name="Tang Q."/>
            <person name="Cao H."/>
            <person name="Cheng P."/>
            <person name="Zheng Y."/>
            <person name="Yuan Z."/>
            <person name="Zhou Y."/>
            <person name="Liu J."/>
            <person name="Tang Z."/>
            <person name="Zhuo Y."/>
            <person name="Zhang Y."/>
            <person name="Yu L."/>
            <person name="Huang J."/>
            <person name="Yang P."/>
            <person name="Peng Q."/>
            <person name="Zhang J."/>
            <person name="Jiang W."/>
            <person name="Zhang Z."/>
            <person name="Lin K."/>
            <person name="Ro D.K."/>
            <person name="Chen X."/>
            <person name="Xiong X."/>
            <person name="Shang Y."/>
            <person name="Huang S."/>
            <person name="Zeng J."/>
        </authorList>
    </citation>
    <scope>NUCLEOTIDE SEQUENCE [LARGE SCALE GENOMIC DNA]</scope>
    <source>
        <strain evidence="2">cv. BLH2017</strain>
        <tissue evidence="1">Root</tissue>
    </source>
</reference>
<keyword evidence="2" id="KW-1185">Reference proteome</keyword>
<proteinExistence type="predicted"/>
<protein>
    <submittedName>
        <fullName evidence="1">Uncharacterized protein</fullName>
    </submittedName>
</protein>
<evidence type="ECO:0000313" key="1">
    <source>
        <dbReference type="EMBL" id="OVA01567.1"/>
    </source>
</evidence>
<dbReference type="Proteomes" id="UP000195402">
    <property type="component" value="Unassembled WGS sequence"/>
</dbReference>
<sequence>MQPPLISRIDVPILSGRPPYLVVVDNSTPVNPGEYMCRLEQPRLAFGVEPIATSTVMAVDVARPVIAMDFSGVTLMVSHPTLWLNSR</sequence>
<dbReference type="EMBL" id="MVGT01004044">
    <property type="protein sequence ID" value="OVA01567.1"/>
    <property type="molecule type" value="Genomic_DNA"/>
</dbReference>
<organism evidence="1 2">
    <name type="scientific">Macleaya cordata</name>
    <name type="common">Five-seeded plume-poppy</name>
    <name type="synonym">Bocconia cordata</name>
    <dbReference type="NCBI Taxonomy" id="56857"/>
    <lineage>
        <taxon>Eukaryota</taxon>
        <taxon>Viridiplantae</taxon>
        <taxon>Streptophyta</taxon>
        <taxon>Embryophyta</taxon>
        <taxon>Tracheophyta</taxon>
        <taxon>Spermatophyta</taxon>
        <taxon>Magnoliopsida</taxon>
        <taxon>Ranunculales</taxon>
        <taxon>Papaveraceae</taxon>
        <taxon>Papaveroideae</taxon>
        <taxon>Macleaya</taxon>
    </lineage>
</organism>
<dbReference type="AlphaFoldDB" id="A0A200PTJ9"/>
<gene>
    <name evidence="1" type="ORF">BVC80_7903g3</name>
</gene>
<name>A0A200PTJ9_MACCD</name>